<dbReference type="Pfam" id="PF00158">
    <property type="entry name" value="Sigma54_activat"/>
    <property type="match status" value="1"/>
</dbReference>
<dbReference type="Gene3D" id="3.40.50.2300">
    <property type="match status" value="1"/>
</dbReference>
<keyword evidence="4" id="KW-0238">DNA-binding</keyword>
<dbReference type="PROSITE" id="PS50110">
    <property type="entry name" value="RESPONSE_REGULATORY"/>
    <property type="match status" value="1"/>
</dbReference>
<evidence type="ECO:0000313" key="10">
    <source>
        <dbReference type="Proteomes" id="UP000262004"/>
    </source>
</evidence>
<dbReference type="SUPFAM" id="SSF46689">
    <property type="entry name" value="Homeodomain-like"/>
    <property type="match status" value="1"/>
</dbReference>
<dbReference type="InterPro" id="IPR058031">
    <property type="entry name" value="AAA_lid_NorR"/>
</dbReference>
<dbReference type="InterPro" id="IPR002078">
    <property type="entry name" value="Sigma_54_int"/>
</dbReference>
<dbReference type="InterPro" id="IPR003593">
    <property type="entry name" value="AAA+_ATPase"/>
</dbReference>
<dbReference type="InterPro" id="IPR011006">
    <property type="entry name" value="CheY-like_superfamily"/>
</dbReference>
<dbReference type="GO" id="GO:0043565">
    <property type="term" value="F:sequence-specific DNA binding"/>
    <property type="evidence" value="ECO:0007669"/>
    <property type="project" value="InterPro"/>
</dbReference>
<evidence type="ECO:0000259" key="8">
    <source>
        <dbReference type="PROSITE" id="PS50110"/>
    </source>
</evidence>
<feature type="modified residue" description="4-aspartylphosphate" evidence="6">
    <location>
        <position position="59"/>
    </location>
</feature>
<dbReference type="SUPFAM" id="SSF52540">
    <property type="entry name" value="P-loop containing nucleoside triphosphate hydrolases"/>
    <property type="match status" value="1"/>
</dbReference>
<dbReference type="GO" id="GO:0005524">
    <property type="term" value="F:ATP binding"/>
    <property type="evidence" value="ECO:0007669"/>
    <property type="project" value="UniProtKB-KW"/>
</dbReference>
<keyword evidence="6" id="KW-0597">Phosphoprotein</keyword>
<dbReference type="GO" id="GO:0006355">
    <property type="term" value="P:regulation of DNA-templated transcription"/>
    <property type="evidence" value="ECO:0007669"/>
    <property type="project" value="InterPro"/>
</dbReference>
<dbReference type="SMART" id="SM00448">
    <property type="entry name" value="REC"/>
    <property type="match status" value="1"/>
</dbReference>
<keyword evidence="2" id="KW-0067">ATP-binding</keyword>
<dbReference type="PANTHER" id="PTHR32071:SF57">
    <property type="entry name" value="C4-DICARBOXYLATE TRANSPORT TRANSCRIPTIONAL REGULATORY PROTEIN DCTD"/>
    <property type="match status" value="1"/>
</dbReference>
<dbReference type="InterPro" id="IPR001789">
    <property type="entry name" value="Sig_transdc_resp-reg_receiver"/>
</dbReference>
<feature type="domain" description="Response regulatory" evidence="8">
    <location>
        <begin position="10"/>
        <end position="125"/>
    </location>
</feature>
<dbReference type="InterPro" id="IPR025943">
    <property type="entry name" value="Sigma_54_int_dom_ATP-bd_2"/>
</dbReference>
<evidence type="ECO:0000256" key="2">
    <source>
        <dbReference type="ARBA" id="ARBA00022840"/>
    </source>
</evidence>
<evidence type="ECO:0000259" key="7">
    <source>
        <dbReference type="PROSITE" id="PS50045"/>
    </source>
</evidence>
<name>A0A2Z6DVQ8_HYDTE</name>
<keyword evidence="10" id="KW-1185">Reference proteome</keyword>
<dbReference type="PROSITE" id="PS00676">
    <property type="entry name" value="SIGMA54_INTERACT_2"/>
    <property type="match status" value="1"/>
</dbReference>
<evidence type="ECO:0000256" key="3">
    <source>
        <dbReference type="ARBA" id="ARBA00023015"/>
    </source>
</evidence>
<evidence type="ECO:0000256" key="1">
    <source>
        <dbReference type="ARBA" id="ARBA00022741"/>
    </source>
</evidence>
<evidence type="ECO:0000313" key="9">
    <source>
        <dbReference type="EMBL" id="BBD76517.1"/>
    </source>
</evidence>
<dbReference type="Pfam" id="PF25601">
    <property type="entry name" value="AAA_lid_14"/>
    <property type="match status" value="1"/>
</dbReference>
<dbReference type="Gene3D" id="3.40.50.300">
    <property type="entry name" value="P-loop containing nucleotide triphosphate hydrolases"/>
    <property type="match status" value="1"/>
</dbReference>
<organism evidence="9 10">
    <name type="scientific">Hydrogenophilus thermoluteolus</name>
    <name type="common">Pseudomonas hydrogenothermophila</name>
    <dbReference type="NCBI Taxonomy" id="297"/>
    <lineage>
        <taxon>Bacteria</taxon>
        <taxon>Pseudomonadati</taxon>
        <taxon>Pseudomonadota</taxon>
        <taxon>Hydrogenophilia</taxon>
        <taxon>Hydrogenophilales</taxon>
        <taxon>Hydrogenophilaceae</taxon>
        <taxon>Hydrogenophilus</taxon>
    </lineage>
</organism>
<dbReference type="Proteomes" id="UP000262004">
    <property type="component" value="Chromosome"/>
</dbReference>
<keyword evidence="3" id="KW-0805">Transcription regulation</keyword>
<evidence type="ECO:0000256" key="6">
    <source>
        <dbReference type="PROSITE-ProRule" id="PRU00169"/>
    </source>
</evidence>
<protein>
    <submittedName>
        <fullName evidence="9">Fis family transcriptional regulator</fullName>
    </submittedName>
</protein>
<dbReference type="KEGG" id="htl:HPTL_0247"/>
<reference evidence="9 10" key="1">
    <citation type="submission" date="2018-04" db="EMBL/GenBank/DDBJ databases">
        <title>Complete genome sequence of Hydrogenophilus thermoluteolus TH-1.</title>
        <authorList>
            <person name="Arai H."/>
        </authorList>
    </citation>
    <scope>NUCLEOTIDE SEQUENCE [LARGE SCALE GENOMIC DNA]</scope>
    <source>
        <strain evidence="9 10">TH-1</strain>
    </source>
</reference>
<evidence type="ECO:0000256" key="5">
    <source>
        <dbReference type="ARBA" id="ARBA00023163"/>
    </source>
</evidence>
<dbReference type="SMART" id="SM00382">
    <property type="entry name" value="AAA"/>
    <property type="match status" value="1"/>
</dbReference>
<gene>
    <name evidence="9" type="ORF">HPTL_0247</name>
</gene>
<dbReference type="PROSITE" id="PS00688">
    <property type="entry name" value="SIGMA54_INTERACT_3"/>
    <property type="match status" value="1"/>
</dbReference>
<dbReference type="Gene3D" id="1.10.8.60">
    <property type="match status" value="1"/>
</dbReference>
<sequence length="458" mass="51287">MPCQIDQKPRLALIEDDPIMGESLTHLLSLEGFDVSWYKSGKEARDALRAHRFCVAVCDIRLPDIEGGDLFLALAAERSDLPPFLFLTAYGTIDRAVELIKAGAADYLTKPFEVEALLHRVRELAESYGIVHEQTDDTLGISPAMQRIAEQLPRLARHAEALLITGESGCGKEYVARRFHHHAVGSEGAFVAVNCAAIPESLIEAELFGYEKGAFTGATRTKKGLFERADGGTLFLDEIGEMPLAMQAKLLRVLQDHRFTRLGGEKPLTSRFRLVCATHRDLKAMVEAGTFREDLYYRIHVIHLRIPPLRERPEDIRWFLRRFIAEFNQQHPDVRKRIDPRAEAALLAYSWPGNIRELKHAVERACILALGPTLTIDAFFDNAGNAPESAEVGATISASLAEYLMACERDYLLRALEQNQGHITRTAAALGITRKTLWEKLKKLECSQEKQNGYPTAT</sequence>
<dbReference type="OrthoDB" id="5287858at2"/>
<dbReference type="Pfam" id="PF02954">
    <property type="entry name" value="HTH_8"/>
    <property type="match status" value="1"/>
</dbReference>
<dbReference type="PROSITE" id="PS50045">
    <property type="entry name" value="SIGMA54_INTERACT_4"/>
    <property type="match status" value="1"/>
</dbReference>
<dbReference type="PANTHER" id="PTHR32071">
    <property type="entry name" value="TRANSCRIPTIONAL REGULATORY PROTEIN"/>
    <property type="match status" value="1"/>
</dbReference>
<keyword evidence="1" id="KW-0547">Nucleotide-binding</keyword>
<dbReference type="EMBL" id="AP018558">
    <property type="protein sequence ID" value="BBD76517.1"/>
    <property type="molecule type" value="Genomic_DNA"/>
</dbReference>
<keyword evidence="5" id="KW-0804">Transcription</keyword>
<evidence type="ECO:0000256" key="4">
    <source>
        <dbReference type="ARBA" id="ARBA00023125"/>
    </source>
</evidence>
<proteinExistence type="predicted"/>
<dbReference type="Pfam" id="PF00072">
    <property type="entry name" value="Response_reg"/>
    <property type="match status" value="1"/>
</dbReference>
<dbReference type="SUPFAM" id="SSF52172">
    <property type="entry name" value="CheY-like"/>
    <property type="match status" value="1"/>
</dbReference>
<dbReference type="InterPro" id="IPR027417">
    <property type="entry name" value="P-loop_NTPase"/>
</dbReference>
<dbReference type="InterPro" id="IPR009057">
    <property type="entry name" value="Homeodomain-like_sf"/>
</dbReference>
<dbReference type="FunFam" id="3.40.50.300:FF:000006">
    <property type="entry name" value="DNA-binding transcriptional regulator NtrC"/>
    <property type="match status" value="1"/>
</dbReference>
<dbReference type="RefSeq" id="WP_119334351.1">
    <property type="nucleotide sequence ID" value="NZ_AP018558.1"/>
</dbReference>
<dbReference type="Gene3D" id="1.10.10.60">
    <property type="entry name" value="Homeodomain-like"/>
    <property type="match status" value="1"/>
</dbReference>
<dbReference type="InterPro" id="IPR025944">
    <property type="entry name" value="Sigma_54_int_dom_CS"/>
</dbReference>
<dbReference type="AlphaFoldDB" id="A0A2Z6DVQ8"/>
<dbReference type="GO" id="GO:0000160">
    <property type="term" value="P:phosphorelay signal transduction system"/>
    <property type="evidence" value="ECO:0007669"/>
    <property type="project" value="InterPro"/>
</dbReference>
<dbReference type="PRINTS" id="PR01590">
    <property type="entry name" value="HTHFIS"/>
</dbReference>
<accession>A0A2Z6DVQ8</accession>
<feature type="domain" description="Sigma-54 factor interaction" evidence="7">
    <location>
        <begin position="138"/>
        <end position="367"/>
    </location>
</feature>
<dbReference type="InterPro" id="IPR002197">
    <property type="entry name" value="HTH_Fis"/>
</dbReference>
<dbReference type="CDD" id="cd00009">
    <property type="entry name" value="AAA"/>
    <property type="match status" value="1"/>
</dbReference>